<keyword evidence="11" id="KW-1185">Reference proteome</keyword>
<feature type="binding site" evidence="5">
    <location>
        <position position="313"/>
    </location>
    <ligand>
        <name>substrate</name>
    </ligand>
</feature>
<dbReference type="GO" id="GO:0030170">
    <property type="term" value="F:pyridoxal phosphate binding"/>
    <property type="evidence" value="ECO:0007669"/>
    <property type="project" value="UniProtKB-UniRule"/>
</dbReference>
<evidence type="ECO:0000256" key="1">
    <source>
        <dbReference type="ARBA" id="ARBA00001933"/>
    </source>
</evidence>
<proteinExistence type="inferred from homology"/>
<evidence type="ECO:0000256" key="2">
    <source>
        <dbReference type="ARBA" id="ARBA00022793"/>
    </source>
</evidence>
<dbReference type="GO" id="GO:0009089">
    <property type="term" value="P:lysine biosynthetic process via diaminopimelate"/>
    <property type="evidence" value="ECO:0007669"/>
    <property type="project" value="UniProtKB-UniRule"/>
</dbReference>
<evidence type="ECO:0000256" key="4">
    <source>
        <dbReference type="ARBA" id="ARBA00023239"/>
    </source>
</evidence>
<gene>
    <name evidence="5" type="primary">lysA</name>
    <name evidence="10" type="ordered locus">Calag_0079</name>
</gene>
<dbReference type="InterPro" id="IPR029066">
    <property type="entry name" value="PLP-binding_barrel"/>
</dbReference>
<keyword evidence="4 5" id="KW-0456">Lyase</keyword>
<dbReference type="Proteomes" id="UP000010469">
    <property type="component" value="Chromosome"/>
</dbReference>
<evidence type="ECO:0000313" key="11">
    <source>
        <dbReference type="Proteomes" id="UP000010469"/>
    </source>
</evidence>
<accession>L0A8X1</accession>
<dbReference type="UniPathway" id="UPA00034">
    <property type="reaction ID" value="UER00027"/>
</dbReference>
<evidence type="ECO:0000256" key="3">
    <source>
        <dbReference type="ARBA" id="ARBA00022898"/>
    </source>
</evidence>
<feature type="binding site" evidence="5">
    <location>
        <position position="277"/>
    </location>
    <ligand>
        <name>substrate</name>
    </ligand>
</feature>
<dbReference type="STRING" id="1056495.Calag_0079"/>
<dbReference type="CDD" id="cd06828">
    <property type="entry name" value="PLPDE_III_DapDC"/>
    <property type="match status" value="1"/>
</dbReference>
<feature type="binding site" evidence="5">
    <location>
        <position position="373"/>
    </location>
    <ligand>
        <name>pyridoxal 5'-phosphate</name>
        <dbReference type="ChEBI" id="CHEBI:597326"/>
    </ligand>
</feature>
<feature type="binding site" evidence="5">
    <location>
        <begin position="274"/>
        <end position="277"/>
    </location>
    <ligand>
        <name>pyridoxal 5'-phosphate</name>
        <dbReference type="ChEBI" id="CHEBI:597326"/>
    </ligand>
</feature>
<dbReference type="InterPro" id="IPR009006">
    <property type="entry name" value="Ala_racemase/Decarboxylase_C"/>
</dbReference>
<comment type="catalytic activity">
    <reaction evidence="5 8">
        <text>meso-2,6-diaminopimelate + H(+) = L-lysine + CO2</text>
        <dbReference type="Rhea" id="RHEA:15101"/>
        <dbReference type="ChEBI" id="CHEBI:15378"/>
        <dbReference type="ChEBI" id="CHEBI:16526"/>
        <dbReference type="ChEBI" id="CHEBI:32551"/>
        <dbReference type="ChEBI" id="CHEBI:57791"/>
        <dbReference type="EC" id="4.1.1.20"/>
    </reaction>
</comment>
<dbReference type="SUPFAM" id="SSF51419">
    <property type="entry name" value="PLP-binding barrel"/>
    <property type="match status" value="1"/>
</dbReference>
<evidence type="ECO:0000256" key="6">
    <source>
        <dbReference type="NCBIfam" id="TIGR01048"/>
    </source>
</evidence>
<feature type="modified residue" description="N6-(pyridoxal phosphate)lysine" evidence="5 7">
    <location>
        <position position="71"/>
    </location>
</feature>
<dbReference type="Gene3D" id="2.40.37.10">
    <property type="entry name" value="Lyase, Ornithine Decarboxylase, Chain A, domain 1"/>
    <property type="match status" value="1"/>
</dbReference>
<dbReference type="HOGENOM" id="CLU_026444_0_0_2"/>
<dbReference type="EMBL" id="CP003378">
    <property type="protein sequence ID" value="AFZ69869.1"/>
    <property type="molecule type" value="Genomic_DNA"/>
</dbReference>
<dbReference type="GO" id="GO:0008836">
    <property type="term" value="F:diaminopimelate decarboxylase activity"/>
    <property type="evidence" value="ECO:0007669"/>
    <property type="project" value="UniProtKB-UniRule"/>
</dbReference>
<reference evidence="11" key="1">
    <citation type="submission" date="2012-03" db="EMBL/GenBank/DDBJ databases">
        <title>Complete genome of Caldisphaera lagunensis DSM 15908.</title>
        <authorList>
            <person name="Lucas S."/>
            <person name="Copeland A."/>
            <person name="Lapidus A."/>
            <person name="Glavina del Rio T."/>
            <person name="Dalin E."/>
            <person name="Tice H."/>
            <person name="Bruce D."/>
            <person name="Goodwin L."/>
            <person name="Pitluck S."/>
            <person name="Peters L."/>
            <person name="Mikhailova N."/>
            <person name="Teshima H."/>
            <person name="Kyrpides N."/>
            <person name="Mavromatis K."/>
            <person name="Ivanova N."/>
            <person name="Brettin T."/>
            <person name="Detter J.C."/>
            <person name="Han C."/>
            <person name="Larimer F."/>
            <person name="Land M."/>
            <person name="Hauser L."/>
            <person name="Markowitz V."/>
            <person name="Cheng J.-F."/>
            <person name="Hugenholtz P."/>
            <person name="Woyke T."/>
            <person name="Wu D."/>
            <person name="Spring S."/>
            <person name="Schroeder M."/>
            <person name="Brambilla E."/>
            <person name="Klenk H.-P."/>
            <person name="Eisen J.A."/>
        </authorList>
    </citation>
    <scope>NUCLEOTIDE SEQUENCE [LARGE SCALE GENOMIC DNA]</scope>
    <source>
        <strain evidence="11">DSM 15908 / JCM 11604 / IC-154</strain>
    </source>
</reference>
<evidence type="ECO:0000256" key="5">
    <source>
        <dbReference type="HAMAP-Rule" id="MF_02120"/>
    </source>
</evidence>
<keyword evidence="2 5" id="KW-0210">Decarboxylase</keyword>
<comment type="cofactor">
    <cofactor evidence="1 5 7 8">
        <name>pyridoxal 5'-phosphate</name>
        <dbReference type="ChEBI" id="CHEBI:597326"/>
    </cofactor>
</comment>
<comment type="similarity">
    <text evidence="5">Belongs to the Orn/Lys/Arg decarboxylase class-II family. LysA subfamily.</text>
</comment>
<dbReference type="PROSITE" id="PS00878">
    <property type="entry name" value="ODR_DC_2_1"/>
    <property type="match status" value="1"/>
</dbReference>
<dbReference type="SUPFAM" id="SSF50621">
    <property type="entry name" value="Alanine racemase C-terminal domain-like"/>
    <property type="match status" value="1"/>
</dbReference>
<keyword evidence="5 8" id="KW-0457">Lysine biosynthesis</keyword>
<name>L0A8X1_CALLD</name>
<evidence type="ECO:0000256" key="7">
    <source>
        <dbReference type="PIRSR" id="PIRSR600183-50"/>
    </source>
</evidence>
<sequence>MGYNKNLILNDFFITGITLSIDKNLIMDLVKKFGTPLYITDVDIVKQNYENVYKSFKENFGKNFKIYYAMKANFNPFILETLKELGSGVDAASPYEFLLAKKVGFRDKEISFAPPNASREEIALASENGIGTLIFDSLDMINTAKGIHFDNYGIRINPGIEAGFNEKVMTGKAYSKFGIDISHIRDAIDKANEIKIEINGFHAHIGSNILDYEPYKLLMERFKELSKFLMKKNFIDMGGGFGYDYYNGKHYDISKISKAISENFPMEFNELRLEPGRYLVVNATVLLSKINGVKEMGNKKYIQIDAGMNSLIRPALYNAYHRVELINGDSNDEKEVFDVVGPICESDDYIALNVRLKRPKIGDYLIIHDVGAYGVSMASNYNLRPIPAEVILKNGKIIGIKERDDLDSIINKYKIYNL</sequence>
<dbReference type="KEGG" id="clg:Calag_0079"/>
<dbReference type="eggNOG" id="arCOG02268">
    <property type="taxonomic scope" value="Archaea"/>
</dbReference>
<dbReference type="NCBIfam" id="TIGR01048">
    <property type="entry name" value="lysA"/>
    <property type="match status" value="1"/>
</dbReference>
<evidence type="ECO:0000256" key="8">
    <source>
        <dbReference type="RuleBase" id="RU003738"/>
    </source>
</evidence>
<dbReference type="PANTHER" id="PTHR43727:SF2">
    <property type="entry name" value="GROUP IV DECARBOXYLASE"/>
    <property type="match status" value="1"/>
</dbReference>
<organism evidence="10 11">
    <name type="scientific">Caldisphaera lagunensis (strain DSM 15908 / JCM 11604 / ANMR 0165 / IC-154)</name>
    <dbReference type="NCBI Taxonomy" id="1056495"/>
    <lineage>
        <taxon>Archaea</taxon>
        <taxon>Thermoproteota</taxon>
        <taxon>Thermoprotei</taxon>
        <taxon>Acidilobales</taxon>
        <taxon>Caldisphaeraceae</taxon>
        <taxon>Caldisphaera</taxon>
    </lineage>
</organism>
<dbReference type="InterPro" id="IPR022653">
    <property type="entry name" value="De-COase2_pyr-phos_BS"/>
</dbReference>
<feature type="binding site" evidence="5">
    <location>
        <position position="345"/>
    </location>
    <ligand>
        <name>substrate</name>
    </ligand>
</feature>
<dbReference type="InterPro" id="IPR002986">
    <property type="entry name" value="DAP_deCOOHase_LysA"/>
</dbReference>
<protein>
    <recommendedName>
        <fullName evidence="5 6">Diaminopimelate decarboxylase</fullName>
        <shortName evidence="5">DAP decarboxylase</shortName>
        <shortName evidence="5">DAPDC</shortName>
        <ecNumber evidence="5 6">4.1.1.20</ecNumber>
    </recommendedName>
</protein>
<keyword evidence="3 5" id="KW-0663">Pyridoxal phosphate</keyword>
<dbReference type="PRINTS" id="PR01179">
    <property type="entry name" value="ODADCRBXLASE"/>
</dbReference>
<dbReference type="HAMAP" id="MF_02120">
    <property type="entry name" value="LysA"/>
    <property type="match status" value="1"/>
</dbReference>
<dbReference type="EC" id="4.1.1.20" evidence="5 6"/>
<feature type="binding site" evidence="5">
    <location>
        <position position="240"/>
    </location>
    <ligand>
        <name>pyridoxal 5'-phosphate</name>
        <dbReference type="ChEBI" id="CHEBI:597326"/>
    </ligand>
</feature>
<dbReference type="AlphaFoldDB" id="L0A8X1"/>
<dbReference type="InterPro" id="IPR000183">
    <property type="entry name" value="Orn/DAP/Arg_de-COase"/>
</dbReference>
<dbReference type="PRINTS" id="PR01181">
    <property type="entry name" value="DAPDCRBXLASE"/>
</dbReference>
<comment type="function">
    <text evidence="5">Specifically catalyzes the decarboxylation of meso-diaminopimelate (meso-DAP) to L-lysine.</text>
</comment>
<evidence type="ECO:0000313" key="10">
    <source>
        <dbReference type="EMBL" id="AFZ69869.1"/>
    </source>
</evidence>
<keyword evidence="5" id="KW-0028">Amino-acid biosynthesis</keyword>
<feature type="binding site" evidence="5">
    <location>
        <position position="317"/>
    </location>
    <ligand>
        <name>substrate</name>
    </ligand>
</feature>
<dbReference type="Gene3D" id="3.20.20.10">
    <property type="entry name" value="Alanine racemase"/>
    <property type="match status" value="1"/>
</dbReference>
<dbReference type="Pfam" id="PF02784">
    <property type="entry name" value="Orn_Arg_deC_N"/>
    <property type="match status" value="1"/>
</dbReference>
<evidence type="ECO:0000259" key="9">
    <source>
        <dbReference type="Pfam" id="PF02784"/>
    </source>
</evidence>
<comment type="subunit">
    <text evidence="5">Homodimer.</text>
</comment>
<dbReference type="InterPro" id="IPR022644">
    <property type="entry name" value="De-COase2_N"/>
</dbReference>
<feature type="domain" description="Orn/DAP/Arg decarboxylase 2 N-terminal" evidence="9">
    <location>
        <begin position="52"/>
        <end position="280"/>
    </location>
</feature>
<feature type="binding site" evidence="5">
    <location>
        <position position="373"/>
    </location>
    <ligand>
        <name>substrate</name>
    </ligand>
</feature>
<dbReference type="InParanoid" id="L0A8X1"/>
<feature type="active site" description="Proton donor" evidence="7">
    <location>
        <position position="344"/>
    </location>
</feature>
<comment type="pathway">
    <text evidence="5 8">Amino-acid biosynthesis; L-lysine biosynthesis via DAP pathway; L-lysine from DL-2,6-diaminopimelate: step 1/1.</text>
</comment>
<dbReference type="PANTHER" id="PTHR43727">
    <property type="entry name" value="DIAMINOPIMELATE DECARBOXYLASE"/>
    <property type="match status" value="1"/>
</dbReference>